<dbReference type="FunCoup" id="A0A420WKE0">
    <property type="interactions" value="110"/>
</dbReference>
<dbReference type="CDD" id="cd00885">
    <property type="entry name" value="cinA"/>
    <property type="match status" value="1"/>
</dbReference>
<dbReference type="InParanoid" id="A0A420WKE0"/>
<comment type="caution">
    <text evidence="2">The sequence shown here is derived from an EMBL/GenBank/DDBJ whole genome shotgun (WGS) entry which is preliminary data.</text>
</comment>
<proteinExistence type="predicted"/>
<protein>
    <submittedName>
        <fullName evidence="2">Molybdenum cofactor synthesis domain-containing protein</fullName>
    </submittedName>
</protein>
<dbReference type="InterPro" id="IPR001453">
    <property type="entry name" value="MoaB/Mog_dom"/>
</dbReference>
<name>A0A420WKE0_9PROT</name>
<dbReference type="InterPro" id="IPR050101">
    <property type="entry name" value="CinA"/>
</dbReference>
<dbReference type="Proteomes" id="UP000282211">
    <property type="component" value="Unassembled WGS sequence"/>
</dbReference>
<evidence type="ECO:0000313" key="3">
    <source>
        <dbReference type="Proteomes" id="UP000282211"/>
    </source>
</evidence>
<sequence length="245" mass="26189">MTKIVTAGVILIGDELLSGRTQDTNLSSIAKFLTPLGVTIGEARIIADNANIISQTVKDFSDRFDYVFTTGGIGPTHDDITADSIASAFGIGISEREDALNVLRKRYSDEELNAARRRMARVPDGAVLIDNPVSQAPGFQTKNVFTMAGVPQIMKGMLADVAHRIEGGAKTFSISVTASGIGEGDAAAPLAAIESQYSGVSLGSYPFFNDDLRGVNFVARGRDMVILDEVKEKLEKLVFELSANE</sequence>
<dbReference type="Pfam" id="PF24102">
    <property type="entry name" value="FLAD1_M"/>
    <property type="match status" value="1"/>
</dbReference>
<evidence type="ECO:0000313" key="2">
    <source>
        <dbReference type="EMBL" id="RKQ71477.1"/>
    </source>
</evidence>
<dbReference type="SMART" id="SM00852">
    <property type="entry name" value="MoCF_biosynth"/>
    <property type="match status" value="1"/>
</dbReference>
<dbReference type="PANTHER" id="PTHR13939:SF0">
    <property type="entry name" value="NMN AMIDOHYDROLASE-LIKE PROTEIN YFAY"/>
    <property type="match status" value="1"/>
</dbReference>
<dbReference type="InterPro" id="IPR036425">
    <property type="entry name" value="MoaB/Mog-like_dom_sf"/>
</dbReference>
<evidence type="ECO:0000259" key="1">
    <source>
        <dbReference type="SMART" id="SM00852"/>
    </source>
</evidence>
<dbReference type="SUPFAM" id="SSF53218">
    <property type="entry name" value="Molybdenum cofactor biosynthesis proteins"/>
    <property type="match status" value="1"/>
</dbReference>
<dbReference type="PANTHER" id="PTHR13939">
    <property type="entry name" value="NICOTINAMIDE-NUCLEOTIDE AMIDOHYDROLASE PNCC"/>
    <property type="match status" value="1"/>
</dbReference>
<gene>
    <name evidence="2" type="ORF">DES40_0799</name>
</gene>
<dbReference type="EMBL" id="RBII01000001">
    <property type="protein sequence ID" value="RKQ71477.1"/>
    <property type="molecule type" value="Genomic_DNA"/>
</dbReference>
<dbReference type="AlphaFoldDB" id="A0A420WKE0"/>
<dbReference type="InterPro" id="IPR056596">
    <property type="entry name" value="FLAD1_M"/>
</dbReference>
<organism evidence="2 3">
    <name type="scientific">Litorimonas taeanensis</name>
    <dbReference type="NCBI Taxonomy" id="568099"/>
    <lineage>
        <taxon>Bacteria</taxon>
        <taxon>Pseudomonadati</taxon>
        <taxon>Pseudomonadota</taxon>
        <taxon>Alphaproteobacteria</taxon>
        <taxon>Maricaulales</taxon>
        <taxon>Robiginitomaculaceae</taxon>
    </lineage>
</organism>
<dbReference type="Pfam" id="PF00994">
    <property type="entry name" value="MoCF_biosynth"/>
    <property type="match status" value="1"/>
</dbReference>
<dbReference type="OrthoDB" id="9801454at2"/>
<dbReference type="Gene3D" id="3.40.980.10">
    <property type="entry name" value="MoaB/Mog-like domain"/>
    <property type="match status" value="1"/>
</dbReference>
<accession>A0A420WKE0</accession>
<feature type="domain" description="MoaB/Mog" evidence="1">
    <location>
        <begin position="8"/>
        <end position="169"/>
    </location>
</feature>
<dbReference type="RefSeq" id="WP_121099248.1">
    <property type="nucleotide sequence ID" value="NZ_RBII01000001.1"/>
</dbReference>
<keyword evidence="3" id="KW-1185">Reference proteome</keyword>
<reference evidence="2 3" key="1">
    <citation type="submission" date="2018-10" db="EMBL/GenBank/DDBJ databases">
        <title>Genomic Encyclopedia of Type Strains, Phase IV (KMG-IV): sequencing the most valuable type-strain genomes for metagenomic binning, comparative biology and taxonomic classification.</title>
        <authorList>
            <person name="Goeker M."/>
        </authorList>
    </citation>
    <scope>NUCLEOTIDE SEQUENCE [LARGE SCALE GENOMIC DNA]</scope>
    <source>
        <strain evidence="2 3">DSM 22008</strain>
    </source>
</reference>